<gene>
    <name evidence="2" type="ORF">GBAR_LOCUS15384</name>
</gene>
<organism evidence="2 3">
    <name type="scientific">Geodia barretti</name>
    <name type="common">Barrett's horny sponge</name>
    <dbReference type="NCBI Taxonomy" id="519541"/>
    <lineage>
        <taxon>Eukaryota</taxon>
        <taxon>Metazoa</taxon>
        <taxon>Porifera</taxon>
        <taxon>Demospongiae</taxon>
        <taxon>Heteroscleromorpha</taxon>
        <taxon>Tetractinellida</taxon>
        <taxon>Astrophorina</taxon>
        <taxon>Geodiidae</taxon>
        <taxon>Geodia</taxon>
    </lineage>
</organism>
<evidence type="ECO:0000259" key="1">
    <source>
        <dbReference type="PROSITE" id="PS50853"/>
    </source>
</evidence>
<dbReference type="InterPro" id="IPR050713">
    <property type="entry name" value="RTP_Phos/Ushers"/>
</dbReference>
<dbReference type="InterPro" id="IPR013783">
    <property type="entry name" value="Ig-like_fold"/>
</dbReference>
<dbReference type="InterPro" id="IPR036116">
    <property type="entry name" value="FN3_sf"/>
</dbReference>
<feature type="non-terminal residue" evidence="2">
    <location>
        <position position="1"/>
    </location>
</feature>
<dbReference type="PANTHER" id="PTHR46957:SF3">
    <property type="entry name" value="CYTOKINE RECEPTOR"/>
    <property type="match status" value="1"/>
</dbReference>
<keyword evidence="2" id="KW-0675">Receptor</keyword>
<dbReference type="SUPFAM" id="SSF49265">
    <property type="entry name" value="Fibronectin type III"/>
    <property type="match status" value="1"/>
</dbReference>
<dbReference type="AlphaFoldDB" id="A0AA35WNF0"/>
<keyword evidence="3" id="KW-1185">Reference proteome</keyword>
<dbReference type="InterPro" id="IPR003961">
    <property type="entry name" value="FN3_dom"/>
</dbReference>
<dbReference type="Gene3D" id="2.60.40.10">
    <property type="entry name" value="Immunoglobulins"/>
    <property type="match status" value="2"/>
</dbReference>
<dbReference type="CDD" id="cd00063">
    <property type="entry name" value="FN3"/>
    <property type="match status" value="1"/>
</dbReference>
<proteinExistence type="predicted"/>
<protein>
    <submittedName>
        <fullName evidence="2">Receptor-type tyrosine-protein phosphatase S</fullName>
    </submittedName>
</protein>
<feature type="non-terminal residue" evidence="2">
    <location>
        <position position="177"/>
    </location>
</feature>
<evidence type="ECO:0000313" key="3">
    <source>
        <dbReference type="Proteomes" id="UP001174909"/>
    </source>
</evidence>
<accession>A0AA35WNF0</accession>
<comment type="caution">
    <text evidence="2">The sequence shown here is derived from an EMBL/GenBank/DDBJ whole genome shotgun (WGS) entry which is preliminary data.</text>
</comment>
<dbReference type="Pfam" id="PF00041">
    <property type="entry name" value="fn3"/>
    <property type="match status" value="1"/>
</dbReference>
<dbReference type="PROSITE" id="PS50853">
    <property type="entry name" value="FN3"/>
    <property type="match status" value="2"/>
</dbReference>
<sequence length="177" mass="18667">HTLTGLTNARIYTISIVATSSTDLVSESVATTTVRLVPSALVLYTSPTATDTTITIAGSVPTGSVVTGFVVHWQRDTSVGCSPSKQRFFTVNEGFSGSYEITGLEPGNRYTITVTVFNTAGRAPVSNAVTATTMQTNPTGRPTSVRRGTVTASSITVHWGEVSCLDRNGEITGYRAQ</sequence>
<dbReference type="GO" id="GO:0016020">
    <property type="term" value="C:membrane"/>
    <property type="evidence" value="ECO:0007669"/>
    <property type="project" value="UniProtKB-SubCell"/>
</dbReference>
<name>A0AA35WNF0_GEOBA</name>
<dbReference type="PANTHER" id="PTHR46957">
    <property type="entry name" value="CYTOKINE RECEPTOR"/>
    <property type="match status" value="1"/>
</dbReference>
<reference evidence="2" key="1">
    <citation type="submission" date="2023-03" db="EMBL/GenBank/DDBJ databases">
        <authorList>
            <person name="Steffen K."/>
            <person name="Cardenas P."/>
        </authorList>
    </citation>
    <scope>NUCLEOTIDE SEQUENCE</scope>
</reference>
<evidence type="ECO:0000313" key="2">
    <source>
        <dbReference type="EMBL" id="CAI8026844.1"/>
    </source>
</evidence>
<dbReference type="EMBL" id="CASHTH010002241">
    <property type="protein sequence ID" value="CAI8026844.1"/>
    <property type="molecule type" value="Genomic_DNA"/>
</dbReference>
<dbReference type="Proteomes" id="UP001174909">
    <property type="component" value="Unassembled WGS sequence"/>
</dbReference>
<feature type="domain" description="Fibronectin type-III" evidence="1">
    <location>
        <begin position="37"/>
        <end position="136"/>
    </location>
</feature>
<feature type="domain" description="Fibronectin type-III" evidence="1">
    <location>
        <begin position="141"/>
        <end position="177"/>
    </location>
</feature>